<dbReference type="EMBL" id="UZAH01032230">
    <property type="protein sequence ID" value="VDP20546.1"/>
    <property type="molecule type" value="Genomic_DNA"/>
</dbReference>
<reference evidence="3" key="2">
    <citation type="submission" date="2019-09" db="UniProtKB">
        <authorList>
            <consortium name="WormBaseParasite"/>
        </authorList>
    </citation>
    <scope>IDENTIFICATION</scope>
</reference>
<accession>A0A3P8FNW6</accession>
<dbReference type="SUPFAM" id="SSF56219">
    <property type="entry name" value="DNase I-like"/>
    <property type="match status" value="1"/>
</dbReference>
<proteinExistence type="predicted"/>
<organism evidence="2 3">
    <name type="scientific">Heligmosomoides polygyrus</name>
    <name type="common">Parasitic roundworm</name>
    <dbReference type="NCBI Taxonomy" id="6339"/>
    <lineage>
        <taxon>Eukaryota</taxon>
        <taxon>Metazoa</taxon>
        <taxon>Ecdysozoa</taxon>
        <taxon>Nematoda</taxon>
        <taxon>Chromadorea</taxon>
        <taxon>Rhabditida</taxon>
        <taxon>Rhabditina</taxon>
        <taxon>Rhabditomorpha</taxon>
        <taxon>Strongyloidea</taxon>
        <taxon>Heligmosomidae</taxon>
        <taxon>Heligmosomoides</taxon>
    </lineage>
</organism>
<keyword evidence="2" id="KW-1185">Reference proteome</keyword>
<name>A0A183GE18_HELPZ</name>
<dbReference type="Proteomes" id="UP000050761">
    <property type="component" value="Unassembled WGS sequence"/>
</dbReference>
<evidence type="ECO:0000313" key="1">
    <source>
        <dbReference type="EMBL" id="VDP20546.1"/>
    </source>
</evidence>
<sequence>MEMLCSRSLQTGDGPGKAHMEKYVRRIDHVLTNRRWGLFDVSVLPSFDIGSDHRLVRAKLTLKKKMNVTHW</sequence>
<dbReference type="AlphaFoldDB" id="A0A183GE18"/>
<evidence type="ECO:0000313" key="2">
    <source>
        <dbReference type="Proteomes" id="UP000050761"/>
    </source>
</evidence>
<reference evidence="1 2" key="1">
    <citation type="submission" date="2018-11" db="EMBL/GenBank/DDBJ databases">
        <authorList>
            <consortium name="Pathogen Informatics"/>
        </authorList>
    </citation>
    <scope>NUCLEOTIDE SEQUENCE [LARGE SCALE GENOMIC DNA]</scope>
</reference>
<gene>
    <name evidence="1" type="ORF">HPBE_LOCUS20537</name>
</gene>
<dbReference type="Gene3D" id="3.60.10.10">
    <property type="entry name" value="Endonuclease/exonuclease/phosphatase"/>
    <property type="match status" value="1"/>
</dbReference>
<protein>
    <submittedName>
        <fullName evidence="3">Endo/exonuclease/phosphatase domain-containing protein</fullName>
    </submittedName>
</protein>
<dbReference type="OrthoDB" id="5861804at2759"/>
<evidence type="ECO:0000313" key="3">
    <source>
        <dbReference type="WBParaSite" id="HPBE_0002053801-mRNA-1"/>
    </source>
</evidence>
<dbReference type="InterPro" id="IPR036691">
    <property type="entry name" value="Endo/exonu/phosph_ase_sf"/>
</dbReference>
<dbReference type="WBParaSite" id="HPBE_0002053801-mRNA-1">
    <property type="protein sequence ID" value="HPBE_0002053801-mRNA-1"/>
    <property type="gene ID" value="HPBE_0002053801"/>
</dbReference>
<accession>A0A183GE18</accession>